<name>A0AA38TRQ7_9ASTR</name>
<evidence type="ECO:0000313" key="3">
    <source>
        <dbReference type="Proteomes" id="UP001172457"/>
    </source>
</evidence>
<organism evidence="2 3">
    <name type="scientific">Centaurea solstitialis</name>
    <name type="common">yellow star-thistle</name>
    <dbReference type="NCBI Taxonomy" id="347529"/>
    <lineage>
        <taxon>Eukaryota</taxon>
        <taxon>Viridiplantae</taxon>
        <taxon>Streptophyta</taxon>
        <taxon>Embryophyta</taxon>
        <taxon>Tracheophyta</taxon>
        <taxon>Spermatophyta</taxon>
        <taxon>Magnoliopsida</taxon>
        <taxon>eudicotyledons</taxon>
        <taxon>Gunneridae</taxon>
        <taxon>Pentapetalae</taxon>
        <taxon>asterids</taxon>
        <taxon>campanulids</taxon>
        <taxon>Asterales</taxon>
        <taxon>Asteraceae</taxon>
        <taxon>Carduoideae</taxon>
        <taxon>Cardueae</taxon>
        <taxon>Centaureinae</taxon>
        <taxon>Centaurea</taxon>
    </lineage>
</organism>
<gene>
    <name evidence="2" type="ORF">OSB04_001839</name>
</gene>
<protein>
    <submittedName>
        <fullName evidence="2">Uncharacterized protein</fullName>
    </submittedName>
</protein>
<evidence type="ECO:0000313" key="2">
    <source>
        <dbReference type="EMBL" id="KAJ9565873.1"/>
    </source>
</evidence>
<dbReference type="GO" id="GO:0008138">
    <property type="term" value="F:protein tyrosine/serine/threonine phosphatase activity"/>
    <property type="evidence" value="ECO:0007669"/>
    <property type="project" value="TreeGrafter"/>
</dbReference>
<dbReference type="PANTHER" id="PTHR45848:SF6">
    <property type="entry name" value="OS02G0251700 PROTEIN"/>
    <property type="match status" value="1"/>
</dbReference>
<dbReference type="EMBL" id="JARYMX010000001">
    <property type="protein sequence ID" value="KAJ9565873.1"/>
    <property type="molecule type" value="Genomic_DNA"/>
</dbReference>
<dbReference type="AlphaFoldDB" id="A0AA38TRQ7"/>
<dbReference type="Proteomes" id="UP001172457">
    <property type="component" value="Chromosome 1"/>
</dbReference>
<proteinExistence type="inferred from homology"/>
<sequence>MSTEMESTMEVSNHTDFLMTWKGQKCFKWKKRGSNSKDIVNEPPECSSIFVEPMKWMQAVEEGNTEQKLQCIGCNARLGRLIGQVCNATVEHG</sequence>
<comment type="caution">
    <text evidence="2">The sequence shown here is derived from an EMBL/GenBank/DDBJ whole genome shotgun (WGS) entry which is preliminary data.</text>
</comment>
<dbReference type="PANTHER" id="PTHR45848">
    <property type="entry name" value="DUAL SPECIFICITY PROTEIN PHOSPHATASE 12 FAMILY MEMBER"/>
    <property type="match status" value="1"/>
</dbReference>
<keyword evidence="3" id="KW-1185">Reference proteome</keyword>
<reference evidence="2" key="1">
    <citation type="submission" date="2023-03" db="EMBL/GenBank/DDBJ databases">
        <title>Chromosome-scale reference genome and RAD-based genetic map of yellow starthistle (Centaurea solstitialis) reveal putative structural variation and QTLs associated with invader traits.</title>
        <authorList>
            <person name="Reatini B."/>
            <person name="Cang F.A."/>
            <person name="Jiang Q."/>
            <person name="Mckibben M.T.W."/>
            <person name="Barker M.S."/>
            <person name="Rieseberg L.H."/>
            <person name="Dlugosch K.M."/>
        </authorList>
    </citation>
    <scope>NUCLEOTIDE SEQUENCE</scope>
    <source>
        <strain evidence="2">CAN-66</strain>
        <tissue evidence="2">Leaf</tissue>
    </source>
</reference>
<evidence type="ECO:0000256" key="1">
    <source>
        <dbReference type="ARBA" id="ARBA00008601"/>
    </source>
</evidence>
<comment type="similarity">
    <text evidence="1">Belongs to the protein-tyrosine phosphatase family. Non-receptor class dual specificity subfamily.</text>
</comment>
<accession>A0AA38TRQ7</accession>